<dbReference type="InterPro" id="IPR035971">
    <property type="entry name" value="CBD_sf"/>
</dbReference>
<reference evidence="5" key="1">
    <citation type="submission" date="2020-11" db="EMBL/GenBank/DDBJ databases">
        <authorList>
            <consortium name="DOE Joint Genome Institute"/>
            <person name="Ahrendt S."/>
            <person name="Riley R."/>
            <person name="Andreopoulos W."/>
            <person name="Labutti K."/>
            <person name="Pangilinan J."/>
            <person name="Ruiz-Duenas F.J."/>
            <person name="Barrasa J.M."/>
            <person name="Sanchez-Garcia M."/>
            <person name="Camarero S."/>
            <person name="Miyauchi S."/>
            <person name="Serrano A."/>
            <person name="Linde D."/>
            <person name="Babiker R."/>
            <person name="Drula E."/>
            <person name="Ayuso-Fernandez I."/>
            <person name="Pacheco R."/>
            <person name="Padilla G."/>
            <person name="Ferreira P."/>
            <person name="Barriuso J."/>
            <person name="Kellner H."/>
            <person name="Castanera R."/>
            <person name="Alfaro M."/>
            <person name="Ramirez L."/>
            <person name="Pisabarro A.G."/>
            <person name="Kuo A."/>
            <person name="Tritt A."/>
            <person name="Lipzen A."/>
            <person name="He G."/>
            <person name="Yan M."/>
            <person name="Ng V."/>
            <person name="Cullen D."/>
            <person name="Martin F."/>
            <person name="Rosso M.-N."/>
            <person name="Henrissat B."/>
            <person name="Hibbett D."/>
            <person name="Martinez A.T."/>
            <person name="Grigoriev I.V."/>
        </authorList>
    </citation>
    <scope>NUCLEOTIDE SEQUENCE</scope>
    <source>
        <strain evidence="5">CBS 506.95</strain>
    </source>
</reference>
<feature type="domain" description="CBM1" evidence="4">
    <location>
        <begin position="22"/>
        <end position="48"/>
    </location>
</feature>
<dbReference type="Proteomes" id="UP000807306">
    <property type="component" value="Unassembled WGS sequence"/>
</dbReference>
<keyword evidence="6" id="KW-1185">Reference proteome</keyword>
<dbReference type="GO" id="GO:0030248">
    <property type="term" value="F:cellulose binding"/>
    <property type="evidence" value="ECO:0007669"/>
    <property type="project" value="InterPro"/>
</dbReference>
<keyword evidence="1 3" id="KW-0732">Signal</keyword>
<sequence>MWKPFFILAGAAAVVLADNPGLYEQCGGVGYHGSIRCEGDIALVCTYITPEFSLCLPDASSTTTRTPTADPTVTTRTPTATAKVN</sequence>
<accession>A0A9P6JKB1</accession>
<dbReference type="SUPFAM" id="SSF57180">
    <property type="entry name" value="Cellulose-binding domain"/>
    <property type="match status" value="1"/>
</dbReference>
<name>A0A9P6JKB1_9AGAR</name>
<organism evidence="5 6">
    <name type="scientific">Crepidotus variabilis</name>
    <dbReference type="NCBI Taxonomy" id="179855"/>
    <lineage>
        <taxon>Eukaryota</taxon>
        <taxon>Fungi</taxon>
        <taxon>Dikarya</taxon>
        <taxon>Basidiomycota</taxon>
        <taxon>Agaricomycotina</taxon>
        <taxon>Agaricomycetes</taxon>
        <taxon>Agaricomycetidae</taxon>
        <taxon>Agaricales</taxon>
        <taxon>Agaricineae</taxon>
        <taxon>Crepidotaceae</taxon>
        <taxon>Crepidotus</taxon>
    </lineage>
</organism>
<feature type="region of interest" description="Disordered" evidence="2">
    <location>
        <begin position="60"/>
        <end position="85"/>
    </location>
</feature>
<protein>
    <recommendedName>
        <fullName evidence="4">CBM1 domain-containing protein</fullName>
    </recommendedName>
</protein>
<feature type="chain" id="PRO_5040322577" description="CBM1 domain-containing protein" evidence="3">
    <location>
        <begin position="18"/>
        <end position="85"/>
    </location>
</feature>
<dbReference type="Pfam" id="PF00734">
    <property type="entry name" value="CBM_1"/>
    <property type="match status" value="1"/>
</dbReference>
<evidence type="ECO:0000313" key="6">
    <source>
        <dbReference type="Proteomes" id="UP000807306"/>
    </source>
</evidence>
<gene>
    <name evidence="5" type="ORF">CPB83DRAFT_653610</name>
</gene>
<proteinExistence type="predicted"/>
<evidence type="ECO:0000256" key="3">
    <source>
        <dbReference type="SAM" id="SignalP"/>
    </source>
</evidence>
<dbReference type="GO" id="GO:0005576">
    <property type="term" value="C:extracellular region"/>
    <property type="evidence" value="ECO:0007669"/>
    <property type="project" value="InterPro"/>
</dbReference>
<evidence type="ECO:0000256" key="2">
    <source>
        <dbReference type="SAM" id="MobiDB-lite"/>
    </source>
</evidence>
<evidence type="ECO:0000313" key="5">
    <source>
        <dbReference type="EMBL" id="KAF9523788.1"/>
    </source>
</evidence>
<feature type="signal peptide" evidence="3">
    <location>
        <begin position="1"/>
        <end position="17"/>
    </location>
</feature>
<dbReference type="GO" id="GO:0005975">
    <property type="term" value="P:carbohydrate metabolic process"/>
    <property type="evidence" value="ECO:0007669"/>
    <property type="project" value="InterPro"/>
</dbReference>
<comment type="caution">
    <text evidence="5">The sequence shown here is derived from an EMBL/GenBank/DDBJ whole genome shotgun (WGS) entry which is preliminary data.</text>
</comment>
<dbReference type="AlphaFoldDB" id="A0A9P6JKB1"/>
<dbReference type="EMBL" id="MU157910">
    <property type="protein sequence ID" value="KAF9523788.1"/>
    <property type="molecule type" value="Genomic_DNA"/>
</dbReference>
<dbReference type="InterPro" id="IPR000254">
    <property type="entry name" value="CBD"/>
</dbReference>
<evidence type="ECO:0000256" key="1">
    <source>
        <dbReference type="ARBA" id="ARBA00022729"/>
    </source>
</evidence>
<evidence type="ECO:0000259" key="4">
    <source>
        <dbReference type="Pfam" id="PF00734"/>
    </source>
</evidence>